<keyword evidence="2" id="KW-1185">Reference proteome</keyword>
<evidence type="ECO:0000313" key="1">
    <source>
        <dbReference type="EMBL" id="KNZ48420.1"/>
    </source>
</evidence>
<protein>
    <recommendedName>
        <fullName evidence="3">Reverse transcriptase Ty1/copia-type domain-containing protein</fullName>
    </recommendedName>
</protein>
<dbReference type="EMBL" id="LAVV01010922">
    <property type="protein sequence ID" value="KNZ48420.1"/>
    <property type="molecule type" value="Genomic_DNA"/>
</dbReference>
<dbReference type="SUPFAM" id="SSF56672">
    <property type="entry name" value="DNA/RNA polymerases"/>
    <property type="match status" value="1"/>
</dbReference>
<sequence>MEEDEVASFEKSSRWCKAIDDMLDNIENHRVWVDQFERPEKHLNSNWSAFLFALLQEEIFIKTPEGSKQKSPYLKSIKSLYGLNQAPMNCPSVSNACLFIHKEKRSFIFFHVDDLIVVGQPDKFKKLFLARFPNSTAHAPDTLLGMTLNISDEAIELSQPSLIQKAVQLHTATHQDHLNFLKLNLNYQSYTGMLNYLSCRTRPDLAAAVSILLQFNQQPGLTHWKEVLHCWKYLKGTSNLGLLLKPKPGKLLDRITWFTDGTWAEDHKSRISHSGSLAFWKSFKFICNHKKTEEHNHVFYQV</sequence>
<dbReference type="Proteomes" id="UP000037035">
    <property type="component" value="Unassembled WGS sequence"/>
</dbReference>
<reference evidence="1 2" key="1">
    <citation type="submission" date="2015-08" db="EMBL/GenBank/DDBJ databases">
        <title>Next Generation Sequencing and Analysis of the Genome of Puccinia sorghi L Schw, the Causal Agent of Maize Common Rust.</title>
        <authorList>
            <person name="Rochi L."/>
            <person name="Burguener G."/>
            <person name="Darino M."/>
            <person name="Turjanski A."/>
            <person name="Kreff E."/>
            <person name="Dieguez M.J."/>
            <person name="Sacco F."/>
        </authorList>
    </citation>
    <scope>NUCLEOTIDE SEQUENCE [LARGE SCALE GENOMIC DNA]</scope>
    <source>
        <strain evidence="1 2">RO10H11247</strain>
    </source>
</reference>
<dbReference type="AlphaFoldDB" id="A0A0L6UKT9"/>
<gene>
    <name evidence="1" type="ORF">VP01_5683g1</name>
</gene>
<evidence type="ECO:0008006" key="3">
    <source>
        <dbReference type="Google" id="ProtNLM"/>
    </source>
</evidence>
<dbReference type="VEuPathDB" id="FungiDB:VP01_5683g1"/>
<organism evidence="1 2">
    <name type="scientific">Puccinia sorghi</name>
    <dbReference type="NCBI Taxonomy" id="27349"/>
    <lineage>
        <taxon>Eukaryota</taxon>
        <taxon>Fungi</taxon>
        <taxon>Dikarya</taxon>
        <taxon>Basidiomycota</taxon>
        <taxon>Pucciniomycotina</taxon>
        <taxon>Pucciniomycetes</taxon>
        <taxon>Pucciniales</taxon>
        <taxon>Pucciniaceae</taxon>
        <taxon>Puccinia</taxon>
    </lineage>
</organism>
<dbReference type="InterPro" id="IPR043502">
    <property type="entry name" value="DNA/RNA_pol_sf"/>
</dbReference>
<accession>A0A0L6UKT9</accession>
<comment type="caution">
    <text evidence="1">The sequence shown here is derived from an EMBL/GenBank/DDBJ whole genome shotgun (WGS) entry which is preliminary data.</text>
</comment>
<name>A0A0L6UKT9_9BASI</name>
<dbReference type="PANTHER" id="PTHR11439:SF463">
    <property type="entry name" value="REVERSE TRANSCRIPTASE TY1_COPIA-TYPE DOMAIN-CONTAINING PROTEIN"/>
    <property type="match status" value="1"/>
</dbReference>
<evidence type="ECO:0000313" key="2">
    <source>
        <dbReference type="Proteomes" id="UP000037035"/>
    </source>
</evidence>
<dbReference type="PANTHER" id="PTHR11439">
    <property type="entry name" value="GAG-POL-RELATED RETROTRANSPOSON"/>
    <property type="match status" value="1"/>
</dbReference>
<proteinExistence type="predicted"/>